<sequence>MKYSKLVALIFFSALFTACGNNEIKKKESNKKTAKTQKVKPIAFQNKGHELIYKMSQETGSYQDLLKLKDVVFKYTYRTPDLKEDISIESYIFNGELSHGNYSKHERTLPDLKGKMQQAYNGTGFWITLDGQEVNTNNAIESATFTRKTNFYWFAMMQKLLDPNINYEYLGQNNLEDKLYDVVKITFKTQNDEASDIYQVYINSKTHLIDQFLFTVVSKNVTDPILMRVTYKNVQGILIPTYRKYTKSNWNANVINDVWVEEISEDIKFNQNLKIALFNN</sequence>
<evidence type="ECO:0000256" key="1">
    <source>
        <dbReference type="SAM" id="SignalP"/>
    </source>
</evidence>
<dbReference type="AlphaFoldDB" id="A0A1B8TYI6"/>
<name>A0A1B8TYI6_9FLAO</name>
<protein>
    <recommendedName>
        <fullName evidence="4">Deoxyribose-phosphate aldolase</fullName>
    </recommendedName>
</protein>
<proteinExistence type="predicted"/>
<evidence type="ECO:0000313" key="3">
    <source>
        <dbReference type="Proteomes" id="UP000092584"/>
    </source>
</evidence>
<reference evidence="3" key="1">
    <citation type="submission" date="2016-02" db="EMBL/GenBank/DDBJ databases">
        <authorList>
            <person name="Shin S.-K."/>
            <person name="Yi H."/>
            <person name="Kim E."/>
        </authorList>
    </citation>
    <scope>NUCLEOTIDE SEQUENCE [LARGE SCALE GENOMIC DNA]</scope>
    <source>
        <strain evidence="3">LPB0003</strain>
    </source>
</reference>
<dbReference type="STRING" id="1774273.LPB03_03345"/>
<evidence type="ECO:0000313" key="2">
    <source>
        <dbReference type="EMBL" id="OBY64535.1"/>
    </source>
</evidence>
<dbReference type="OrthoDB" id="1490620at2"/>
<feature type="signal peptide" evidence="1">
    <location>
        <begin position="1"/>
        <end position="18"/>
    </location>
</feature>
<gene>
    <name evidence="2" type="ORF">LPB3_09150</name>
</gene>
<accession>A0A1B8TYI6</accession>
<organism evidence="2 3">
    <name type="scientific">Polaribacter vadi</name>
    <dbReference type="NCBI Taxonomy" id="1774273"/>
    <lineage>
        <taxon>Bacteria</taxon>
        <taxon>Pseudomonadati</taxon>
        <taxon>Bacteroidota</taxon>
        <taxon>Flavobacteriia</taxon>
        <taxon>Flavobacteriales</taxon>
        <taxon>Flavobacteriaceae</taxon>
    </lineage>
</organism>
<keyword evidence="1" id="KW-0732">Signal</keyword>
<feature type="chain" id="PRO_5008615748" description="Deoxyribose-phosphate aldolase" evidence="1">
    <location>
        <begin position="19"/>
        <end position="280"/>
    </location>
</feature>
<dbReference type="RefSeq" id="WP_065319281.1">
    <property type="nucleotide sequence ID" value="NZ_CP017477.1"/>
</dbReference>
<comment type="caution">
    <text evidence="2">The sequence shown here is derived from an EMBL/GenBank/DDBJ whole genome shotgun (WGS) entry which is preliminary data.</text>
</comment>
<dbReference type="PROSITE" id="PS51257">
    <property type="entry name" value="PROKAR_LIPOPROTEIN"/>
    <property type="match status" value="1"/>
</dbReference>
<keyword evidence="3" id="KW-1185">Reference proteome</keyword>
<dbReference type="KEGG" id="pob:LPB03_03345"/>
<dbReference type="Proteomes" id="UP000092584">
    <property type="component" value="Unassembled WGS sequence"/>
</dbReference>
<evidence type="ECO:0008006" key="4">
    <source>
        <dbReference type="Google" id="ProtNLM"/>
    </source>
</evidence>
<dbReference type="EMBL" id="LSFM01000022">
    <property type="protein sequence ID" value="OBY64535.1"/>
    <property type="molecule type" value="Genomic_DNA"/>
</dbReference>